<dbReference type="InterPro" id="IPR000119">
    <property type="entry name" value="Hist_DNA-bd"/>
</dbReference>
<name>A0A101KQZ6_RHILI</name>
<dbReference type="InterPro" id="IPR010992">
    <property type="entry name" value="IHF-like_DNA-bd_dom_sf"/>
</dbReference>
<evidence type="ECO:0000256" key="1">
    <source>
        <dbReference type="ARBA" id="ARBA00010529"/>
    </source>
</evidence>
<protein>
    <submittedName>
        <fullName evidence="5">DNA-binding protein</fullName>
    </submittedName>
</protein>
<dbReference type="GO" id="GO:0030527">
    <property type="term" value="F:structural constituent of chromatin"/>
    <property type="evidence" value="ECO:0007669"/>
    <property type="project" value="InterPro"/>
</dbReference>
<dbReference type="PANTHER" id="PTHR33175:SF3">
    <property type="entry name" value="DNA-BINDING PROTEIN HU-BETA"/>
    <property type="match status" value="1"/>
</dbReference>
<evidence type="ECO:0000313" key="5">
    <source>
        <dbReference type="EMBL" id="KUM25199.1"/>
    </source>
</evidence>
<dbReference type="GO" id="GO:0030261">
    <property type="term" value="P:chromosome condensation"/>
    <property type="evidence" value="ECO:0007669"/>
    <property type="project" value="UniProtKB-KW"/>
</dbReference>
<dbReference type="SUPFAM" id="SSF47729">
    <property type="entry name" value="IHF-like DNA-binding proteins"/>
    <property type="match status" value="1"/>
</dbReference>
<evidence type="ECO:0000313" key="6">
    <source>
        <dbReference type="Proteomes" id="UP000053176"/>
    </source>
</evidence>
<accession>A0A101KQZ6</accession>
<keyword evidence="2" id="KW-0226">DNA condensation</keyword>
<dbReference type="GO" id="GO:0003677">
    <property type="term" value="F:DNA binding"/>
    <property type="evidence" value="ECO:0007669"/>
    <property type="project" value="UniProtKB-KW"/>
</dbReference>
<organism evidence="5 6">
    <name type="scientific">Rhizobium loti</name>
    <name type="common">Mesorhizobium loti</name>
    <dbReference type="NCBI Taxonomy" id="381"/>
    <lineage>
        <taxon>Bacteria</taxon>
        <taxon>Pseudomonadati</taxon>
        <taxon>Pseudomonadota</taxon>
        <taxon>Alphaproteobacteria</taxon>
        <taxon>Hyphomicrobiales</taxon>
        <taxon>Phyllobacteriaceae</taxon>
        <taxon>Mesorhizobium</taxon>
    </lineage>
</organism>
<dbReference type="SMART" id="SM00411">
    <property type="entry name" value="BHL"/>
    <property type="match status" value="1"/>
</dbReference>
<dbReference type="Proteomes" id="UP000053176">
    <property type="component" value="Unassembled WGS sequence"/>
</dbReference>
<dbReference type="PRINTS" id="PR01727">
    <property type="entry name" value="DNABINDINGHU"/>
</dbReference>
<dbReference type="PANTHER" id="PTHR33175">
    <property type="entry name" value="DNA-BINDING PROTEIN HU"/>
    <property type="match status" value="1"/>
</dbReference>
<dbReference type="Pfam" id="PF00216">
    <property type="entry name" value="Bac_DNA_binding"/>
    <property type="match status" value="1"/>
</dbReference>
<evidence type="ECO:0000256" key="2">
    <source>
        <dbReference type="ARBA" id="ARBA00023067"/>
    </source>
</evidence>
<dbReference type="EMBL" id="LPWA01000120">
    <property type="protein sequence ID" value="KUM25199.1"/>
    <property type="molecule type" value="Genomic_DNA"/>
</dbReference>
<reference evidence="5 6" key="1">
    <citation type="submission" date="2015-12" db="EMBL/GenBank/DDBJ databases">
        <title>Draft genome sequence of Mesorhizobium sp. UFLA 01-765, a multitolerant efficient symbiont and plant-growth promoting strain isolated from Zn-mining soil using Leucaena leucocephala as a trap plant.</title>
        <authorList>
            <person name="Rangel W.M."/>
            <person name="Thijs S."/>
            <person name="Longatti S.M."/>
            <person name="Moreira F.M."/>
            <person name="Weyens N."/>
            <person name="Vangronsveld J."/>
            <person name="Van Hamme J.D."/>
            <person name="Bottos E.M."/>
            <person name="Rineau F."/>
        </authorList>
    </citation>
    <scope>NUCLEOTIDE SEQUENCE [LARGE SCALE GENOMIC DNA]</scope>
    <source>
        <strain evidence="5 6">UFLA 01-765</strain>
    </source>
</reference>
<dbReference type="Gene3D" id="4.10.520.10">
    <property type="entry name" value="IHF-like DNA-binding proteins"/>
    <property type="match status" value="1"/>
</dbReference>
<gene>
    <name evidence="5" type="ORF">AU467_04250</name>
</gene>
<comment type="caution">
    <text evidence="5">The sequence shown here is derived from an EMBL/GenBank/DDBJ whole genome shotgun (WGS) entry which is preliminary data.</text>
</comment>
<dbReference type="OrthoDB" id="9799835at2"/>
<dbReference type="CDD" id="cd00591">
    <property type="entry name" value="HU_IHF"/>
    <property type="match status" value="1"/>
</dbReference>
<dbReference type="AlphaFoldDB" id="A0A101KQZ6"/>
<evidence type="ECO:0000256" key="3">
    <source>
        <dbReference type="ARBA" id="ARBA00023125"/>
    </source>
</evidence>
<evidence type="ECO:0000256" key="4">
    <source>
        <dbReference type="RuleBase" id="RU003939"/>
    </source>
</evidence>
<comment type="similarity">
    <text evidence="1 4">Belongs to the bacterial histone-like protein family.</text>
</comment>
<sequence length="92" mass="9701">MTTANEIADKIAGELGLTKVQAKMIVESVFEQITQAAKNGAETNVPGFGRFKVKETPEREGRNPATGATIKIAAAKKLTFTPAKAVKDALNG</sequence>
<keyword evidence="3 5" id="KW-0238">DNA-binding</keyword>
<proteinExistence type="inferred from homology"/>